<organism evidence="1 2">
    <name type="scientific">Toxoplasma gondii p89</name>
    <dbReference type="NCBI Taxonomy" id="943119"/>
    <lineage>
        <taxon>Eukaryota</taxon>
        <taxon>Sar</taxon>
        <taxon>Alveolata</taxon>
        <taxon>Apicomplexa</taxon>
        <taxon>Conoidasida</taxon>
        <taxon>Coccidia</taxon>
        <taxon>Eucoccidiorida</taxon>
        <taxon>Eimeriorina</taxon>
        <taxon>Sarcocystidae</taxon>
        <taxon>Toxoplasma</taxon>
    </lineage>
</organism>
<protein>
    <submittedName>
        <fullName evidence="1">Uncharacterized protein</fullName>
    </submittedName>
</protein>
<accession>A0A086KZY9</accession>
<dbReference type="AlphaFoldDB" id="A0A086KZY9"/>
<dbReference type="Proteomes" id="UP000028828">
    <property type="component" value="Unassembled WGS sequence"/>
</dbReference>
<name>A0A086KZY9_TOXGO</name>
<proteinExistence type="predicted"/>
<evidence type="ECO:0000313" key="2">
    <source>
        <dbReference type="Proteomes" id="UP000028828"/>
    </source>
</evidence>
<sequence>MQTQIIFCGEWRMPELPRPARPAGPSFPSSRCFREEKVTKILTPSLLVVVVFVPLNEFSESRSCLDFPRRSSSGRLPPSPIHMHGLWKAGKKGGLGGHSLHRLSTHRRGSESVKCRPFVFQKSETPSEKRSRIVVAVLGAAGTSREAQLVAEL</sequence>
<evidence type="ECO:0000313" key="1">
    <source>
        <dbReference type="EMBL" id="KFG49957.1"/>
    </source>
</evidence>
<gene>
    <name evidence="1" type="ORF">TGP89_360120</name>
</gene>
<dbReference type="VEuPathDB" id="ToxoDB:TGP89_360120"/>
<comment type="caution">
    <text evidence="1">The sequence shown here is derived from an EMBL/GenBank/DDBJ whole genome shotgun (WGS) entry which is preliminary data.</text>
</comment>
<dbReference type="EMBL" id="AEYI02000383">
    <property type="protein sequence ID" value="KFG49957.1"/>
    <property type="molecule type" value="Genomic_DNA"/>
</dbReference>
<reference evidence="1 2" key="1">
    <citation type="submission" date="2014-03" db="EMBL/GenBank/DDBJ databases">
        <authorList>
            <person name="Sibley D."/>
            <person name="Venepally P."/>
            <person name="Karamycheva S."/>
            <person name="Hadjithomas M."/>
            <person name="Khan A."/>
            <person name="Brunk B."/>
            <person name="Roos D."/>
            <person name="Caler E."/>
            <person name="Lorenzi H."/>
        </authorList>
    </citation>
    <scope>NUCLEOTIDE SEQUENCE [LARGE SCALE GENOMIC DNA]</scope>
    <source>
        <strain evidence="2">p89</strain>
    </source>
</reference>